<reference evidence="2" key="1">
    <citation type="submission" date="2023-12" db="EMBL/GenBank/DDBJ databases">
        <title>Genome assembly of Anisodus tanguticus.</title>
        <authorList>
            <person name="Wang Y.-J."/>
        </authorList>
    </citation>
    <scope>NUCLEOTIDE SEQUENCE</scope>
    <source>
        <strain evidence="2">KB-2021</strain>
        <tissue evidence="2">Leaf</tissue>
    </source>
</reference>
<feature type="compositionally biased region" description="Polar residues" evidence="1">
    <location>
        <begin position="197"/>
        <end position="206"/>
    </location>
</feature>
<name>A0AAE1R1P5_9SOLA</name>
<dbReference type="AlphaFoldDB" id="A0AAE1R1P5"/>
<organism evidence="2 3">
    <name type="scientific">Anisodus tanguticus</name>
    <dbReference type="NCBI Taxonomy" id="243964"/>
    <lineage>
        <taxon>Eukaryota</taxon>
        <taxon>Viridiplantae</taxon>
        <taxon>Streptophyta</taxon>
        <taxon>Embryophyta</taxon>
        <taxon>Tracheophyta</taxon>
        <taxon>Spermatophyta</taxon>
        <taxon>Magnoliopsida</taxon>
        <taxon>eudicotyledons</taxon>
        <taxon>Gunneridae</taxon>
        <taxon>Pentapetalae</taxon>
        <taxon>asterids</taxon>
        <taxon>lamiids</taxon>
        <taxon>Solanales</taxon>
        <taxon>Solanaceae</taxon>
        <taxon>Solanoideae</taxon>
        <taxon>Hyoscyameae</taxon>
        <taxon>Anisodus</taxon>
    </lineage>
</organism>
<evidence type="ECO:0000313" key="3">
    <source>
        <dbReference type="Proteomes" id="UP001291623"/>
    </source>
</evidence>
<dbReference type="Proteomes" id="UP001291623">
    <property type="component" value="Unassembled WGS sequence"/>
</dbReference>
<evidence type="ECO:0000313" key="2">
    <source>
        <dbReference type="EMBL" id="KAK4343715.1"/>
    </source>
</evidence>
<gene>
    <name evidence="2" type="ORF">RND71_036809</name>
</gene>
<proteinExistence type="predicted"/>
<evidence type="ECO:0000256" key="1">
    <source>
        <dbReference type="SAM" id="MobiDB-lite"/>
    </source>
</evidence>
<sequence length="206" mass="23164">MHRLNRMYIHIIYYRIKLWRLCVSLSRTRIKTCSNTFVVKRGFQEDIPHIVDVDPTPQVAPDISLIVGFSACLVEGGGEVDGQELNGGSDDCQEKPIEPISPKSTHPVTLKITKPFTFSTLGQSQHGNIQNLDQTQSNAQNFDQTHGNSVEAPKMIHNISLKKIKDLKKKHELLNAQKQAESDSQDILHPLPLQSYMPDQSAQLEV</sequence>
<protein>
    <submittedName>
        <fullName evidence="2">Uncharacterized protein</fullName>
    </submittedName>
</protein>
<feature type="region of interest" description="Disordered" evidence="1">
    <location>
        <begin position="178"/>
        <end position="206"/>
    </location>
</feature>
<dbReference type="EMBL" id="JAVYJV010000020">
    <property type="protein sequence ID" value="KAK4343715.1"/>
    <property type="molecule type" value="Genomic_DNA"/>
</dbReference>
<comment type="caution">
    <text evidence="2">The sequence shown here is derived from an EMBL/GenBank/DDBJ whole genome shotgun (WGS) entry which is preliminary data.</text>
</comment>
<keyword evidence="3" id="KW-1185">Reference proteome</keyword>
<accession>A0AAE1R1P5</accession>